<organism evidence="2 3">
    <name type="scientific">Trichonephila clavipes</name>
    <name type="common">Golden silk orbweaver</name>
    <name type="synonym">Nephila clavipes</name>
    <dbReference type="NCBI Taxonomy" id="2585209"/>
    <lineage>
        <taxon>Eukaryota</taxon>
        <taxon>Metazoa</taxon>
        <taxon>Ecdysozoa</taxon>
        <taxon>Arthropoda</taxon>
        <taxon>Chelicerata</taxon>
        <taxon>Arachnida</taxon>
        <taxon>Araneae</taxon>
        <taxon>Araneomorphae</taxon>
        <taxon>Entelegynae</taxon>
        <taxon>Araneoidea</taxon>
        <taxon>Nephilidae</taxon>
        <taxon>Trichonephila</taxon>
    </lineage>
</organism>
<feature type="domain" description="Mutator-like transposase" evidence="1">
    <location>
        <begin position="13"/>
        <end position="85"/>
    </location>
</feature>
<evidence type="ECO:0000313" key="3">
    <source>
        <dbReference type="Proteomes" id="UP000887159"/>
    </source>
</evidence>
<accession>A0A8X6VDW8</accession>
<evidence type="ECO:0000313" key="2">
    <source>
        <dbReference type="EMBL" id="GFY03879.1"/>
    </source>
</evidence>
<gene>
    <name evidence="2" type="primary">NCL1_62899</name>
    <name evidence="2" type="ORF">TNCV_1196591</name>
</gene>
<dbReference type="Pfam" id="PF20700">
    <property type="entry name" value="Mutator"/>
    <property type="match status" value="1"/>
</dbReference>
<comment type="caution">
    <text evidence="2">The sequence shown here is derived from an EMBL/GenBank/DDBJ whole genome shotgun (WGS) entry which is preliminary data.</text>
</comment>
<sequence>MAFATAEIISFNNGDPTVPEAIDGTWQKRDHTSLNGVVTAVSVDTGEVVDAEILSRKCSCNFNGNVYSVESSANLIGNSRGMELKVHFVSSITHRHYAIYDIHTIWTLKHTKQF</sequence>
<evidence type="ECO:0000259" key="1">
    <source>
        <dbReference type="Pfam" id="PF20700"/>
    </source>
</evidence>
<name>A0A8X6VDW8_TRICX</name>
<dbReference type="EMBL" id="BMAU01021243">
    <property type="protein sequence ID" value="GFY03879.1"/>
    <property type="molecule type" value="Genomic_DNA"/>
</dbReference>
<reference evidence="2" key="1">
    <citation type="submission" date="2020-08" db="EMBL/GenBank/DDBJ databases">
        <title>Multicomponent nature underlies the extraordinary mechanical properties of spider dragline silk.</title>
        <authorList>
            <person name="Kono N."/>
            <person name="Nakamura H."/>
            <person name="Mori M."/>
            <person name="Yoshida Y."/>
            <person name="Ohtoshi R."/>
            <person name="Malay A.D."/>
            <person name="Moran D.A.P."/>
            <person name="Tomita M."/>
            <person name="Numata K."/>
            <person name="Arakawa K."/>
        </authorList>
    </citation>
    <scope>NUCLEOTIDE SEQUENCE</scope>
</reference>
<keyword evidence="3" id="KW-1185">Reference proteome</keyword>
<dbReference type="InterPro" id="IPR049012">
    <property type="entry name" value="Mutator_transp_dom"/>
</dbReference>
<protein>
    <recommendedName>
        <fullName evidence="1">Mutator-like transposase domain-containing protein</fullName>
    </recommendedName>
</protein>
<dbReference type="AlphaFoldDB" id="A0A8X6VDW8"/>
<proteinExistence type="predicted"/>
<dbReference type="Proteomes" id="UP000887159">
    <property type="component" value="Unassembled WGS sequence"/>
</dbReference>